<organism evidence="8 9">
    <name type="scientific">Anopheles epiroticus</name>
    <dbReference type="NCBI Taxonomy" id="199890"/>
    <lineage>
        <taxon>Eukaryota</taxon>
        <taxon>Metazoa</taxon>
        <taxon>Ecdysozoa</taxon>
        <taxon>Arthropoda</taxon>
        <taxon>Hexapoda</taxon>
        <taxon>Insecta</taxon>
        <taxon>Pterygota</taxon>
        <taxon>Neoptera</taxon>
        <taxon>Endopterygota</taxon>
        <taxon>Diptera</taxon>
        <taxon>Nematocera</taxon>
        <taxon>Culicoidea</taxon>
        <taxon>Culicidae</taxon>
        <taxon>Anophelinae</taxon>
        <taxon>Anopheles</taxon>
    </lineage>
</organism>
<evidence type="ECO:0000256" key="1">
    <source>
        <dbReference type="ARBA" id="ARBA00001974"/>
    </source>
</evidence>
<keyword evidence="9" id="KW-1185">Reference proteome</keyword>
<dbReference type="InterPro" id="IPR017938">
    <property type="entry name" value="Riboflavin_synthase-like_b-brl"/>
</dbReference>
<feature type="binding site" evidence="6">
    <location>
        <position position="139"/>
    </location>
    <ligand>
        <name>FAD</name>
        <dbReference type="ChEBI" id="CHEBI:57692"/>
    </ligand>
</feature>
<dbReference type="VEuPathDB" id="VectorBase:AEPI002221"/>
<feature type="domain" description="FAD-binding FR-type" evidence="7">
    <location>
        <begin position="37"/>
        <end position="188"/>
    </location>
</feature>
<accession>A0A182P5N1</accession>
<dbReference type="Pfam" id="PF00970">
    <property type="entry name" value="FAD_binding_6"/>
    <property type="match status" value="1"/>
</dbReference>
<dbReference type="SUPFAM" id="SSF52343">
    <property type="entry name" value="Ferredoxin reductase-like, C-terminal NADP-linked domain"/>
    <property type="match status" value="1"/>
</dbReference>
<sequence length="266" mass="29863">MSQEDPVCCGSGCTNCVLDVKPSKHVLPRDAVNVFDRTYKQFICESITKATENVFRFRFRCLPAISNDQERLIIPPGCHLMLRTHKTSCQAPEKWENPLEHPLSLWRMKNPAQLPKQIASKPKEKYDKSEDDLYLSRPYTPIGCDPARGTFDVLIKLEPDGLMTNYLLTLSTGSLTEWKGVYGDFLWTRNQCRNVVAFVQGVAIAPIYSTLRAILDDEEDETRLTLCACFRDLASVAVRVLPPTQGCNAIALRNGYATTNQSTIAG</sequence>
<evidence type="ECO:0000256" key="3">
    <source>
        <dbReference type="ARBA" id="ARBA00022630"/>
    </source>
</evidence>
<keyword evidence="5" id="KW-0560">Oxidoreductase</keyword>
<feature type="binding site" evidence="6">
    <location>
        <position position="137"/>
    </location>
    <ligand>
        <name>FAD</name>
        <dbReference type="ChEBI" id="CHEBI:57692"/>
    </ligand>
</feature>
<evidence type="ECO:0000313" key="8">
    <source>
        <dbReference type="EnsemblMetazoa" id="AEPI002221-PA"/>
    </source>
</evidence>
<dbReference type="PANTHER" id="PTHR19370">
    <property type="entry name" value="NADH-CYTOCHROME B5 REDUCTASE"/>
    <property type="match status" value="1"/>
</dbReference>
<evidence type="ECO:0000259" key="7">
    <source>
        <dbReference type="PROSITE" id="PS51384"/>
    </source>
</evidence>
<evidence type="ECO:0000256" key="6">
    <source>
        <dbReference type="PIRSR" id="PIRSR601834-1"/>
    </source>
</evidence>
<keyword evidence="4 6" id="KW-0274">FAD</keyword>
<dbReference type="GO" id="GO:0016491">
    <property type="term" value="F:oxidoreductase activity"/>
    <property type="evidence" value="ECO:0007669"/>
    <property type="project" value="UniProtKB-KW"/>
</dbReference>
<reference evidence="9" key="1">
    <citation type="submission" date="2013-03" db="EMBL/GenBank/DDBJ databases">
        <title>The Genome Sequence of Anopheles epiroticus epiroticus2.</title>
        <authorList>
            <consortium name="The Broad Institute Genomics Platform"/>
            <person name="Neafsey D.E."/>
            <person name="Howell P."/>
            <person name="Walker B."/>
            <person name="Young S.K."/>
            <person name="Zeng Q."/>
            <person name="Gargeya S."/>
            <person name="Fitzgerald M."/>
            <person name="Haas B."/>
            <person name="Abouelleil A."/>
            <person name="Allen A.W."/>
            <person name="Alvarado L."/>
            <person name="Arachchi H.M."/>
            <person name="Berlin A.M."/>
            <person name="Chapman S.B."/>
            <person name="Gainer-Dewar J."/>
            <person name="Goldberg J."/>
            <person name="Griggs A."/>
            <person name="Gujja S."/>
            <person name="Hansen M."/>
            <person name="Howarth C."/>
            <person name="Imamovic A."/>
            <person name="Ireland A."/>
            <person name="Larimer J."/>
            <person name="McCowan C."/>
            <person name="Murphy C."/>
            <person name="Pearson M."/>
            <person name="Poon T.W."/>
            <person name="Priest M."/>
            <person name="Roberts A."/>
            <person name="Saif S."/>
            <person name="Shea T."/>
            <person name="Sisk P."/>
            <person name="Sykes S."/>
            <person name="Wortman J."/>
            <person name="Nusbaum C."/>
            <person name="Birren B."/>
        </authorList>
    </citation>
    <scope>NUCLEOTIDE SEQUENCE [LARGE SCALE GENOMIC DNA]</scope>
    <source>
        <strain evidence="9">Epiroticus2</strain>
    </source>
</reference>
<feature type="binding site" evidence="6">
    <location>
        <position position="156"/>
    </location>
    <ligand>
        <name>FAD</name>
        <dbReference type="ChEBI" id="CHEBI:57692"/>
    </ligand>
</feature>
<keyword evidence="3 6" id="KW-0285">Flavoprotein</keyword>
<dbReference type="InterPro" id="IPR039261">
    <property type="entry name" value="FNR_nucleotide-bd"/>
</dbReference>
<evidence type="ECO:0000256" key="4">
    <source>
        <dbReference type="ARBA" id="ARBA00022827"/>
    </source>
</evidence>
<comment type="similarity">
    <text evidence="2">Belongs to the flavoprotein pyridine nucleotide cytochrome reductase family.</text>
</comment>
<feature type="binding site" evidence="6">
    <location>
        <position position="138"/>
    </location>
    <ligand>
        <name>FAD</name>
        <dbReference type="ChEBI" id="CHEBI:57692"/>
    </ligand>
</feature>
<dbReference type="Gene3D" id="3.40.50.80">
    <property type="entry name" value="Nucleotide-binding domain of ferredoxin-NADP reductase (FNR) module"/>
    <property type="match status" value="1"/>
</dbReference>
<dbReference type="Gene3D" id="2.40.30.10">
    <property type="entry name" value="Translation factors"/>
    <property type="match status" value="1"/>
</dbReference>
<feature type="binding site" evidence="6">
    <location>
        <position position="154"/>
    </location>
    <ligand>
        <name>FAD</name>
        <dbReference type="ChEBI" id="CHEBI:57692"/>
    </ligand>
</feature>
<dbReference type="Proteomes" id="UP000075885">
    <property type="component" value="Unassembled WGS sequence"/>
</dbReference>
<dbReference type="InterPro" id="IPR017927">
    <property type="entry name" value="FAD-bd_FR_type"/>
</dbReference>
<evidence type="ECO:0000313" key="9">
    <source>
        <dbReference type="Proteomes" id="UP000075885"/>
    </source>
</evidence>
<protein>
    <recommendedName>
        <fullName evidence="7">FAD-binding FR-type domain-containing protein</fullName>
    </recommendedName>
</protein>
<comment type="cofactor">
    <cofactor evidence="1 6">
        <name>FAD</name>
        <dbReference type="ChEBI" id="CHEBI:57692"/>
    </cofactor>
</comment>
<proteinExistence type="inferred from homology"/>
<evidence type="ECO:0000256" key="2">
    <source>
        <dbReference type="ARBA" id="ARBA00006105"/>
    </source>
</evidence>
<dbReference type="PROSITE" id="PS51384">
    <property type="entry name" value="FAD_FR"/>
    <property type="match status" value="1"/>
</dbReference>
<dbReference type="InterPro" id="IPR001834">
    <property type="entry name" value="CBR-like"/>
</dbReference>
<name>A0A182P5N1_9DIPT</name>
<dbReference type="PANTHER" id="PTHR19370:SF184">
    <property type="entry name" value="NADH-CYTOCHROME B5 REDUCTASE-LIKE"/>
    <property type="match status" value="1"/>
</dbReference>
<dbReference type="InterPro" id="IPR008333">
    <property type="entry name" value="Cbr1-like_FAD-bd_dom"/>
</dbReference>
<evidence type="ECO:0000256" key="5">
    <source>
        <dbReference type="ARBA" id="ARBA00023002"/>
    </source>
</evidence>
<dbReference type="CDD" id="cd06183">
    <property type="entry name" value="cyt_b5_reduct_like"/>
    <property type="match status" value="1"/>
</dbReference>
<feature type="binding site" evidence="6">
    <location>
        <position position="163"/>
    </location>
    <ligand>
        <name>FAD</name>
        <dbReference type="ChEBI" id="CHEBI:57692"/>
    </ligand>
</feature>
<reference evidence="8" key="2">
    <citation type="submission" date="2020-05" db="UniProtKB">
        <authorList>
            <consortium name="EnsemblMetazoa"/>
        </authorList>
    </citation>
    <scope>IDENTIFICATION</scope>
    <source>
        <strain evidence="8">Epiroticus2</strain>
    </source>
</reference>
<dbReference type="STRING" id="199890.A0A182P5N1"/>
<dbReference type="SUPFAM" id="SSF63380">
    <property type="entry name" value="Riboflavin synthase domain-like"/>
    <property type="match status" value="1"/>
</dbReference>
<dbReference type="EnsemblMetazoa" id="AEPI002221-RA">
    <property type="protein sequence ID" value="AEPI002221-PA"/>
    <property type="gene ID" value="AEPI002221"/>
</dbReference>
<dbReference type="AlphaFoldDB" id="A0A182P5N1"/>